<sequence>MAAVQRTSPSAENTRSDDIVLPASMQTLLDRYTERTLTQAERATLAKAAPNVRCEALRIFFQMNDAAAAVEYVLRSGSIPASSSQRHSGDSSCNTSNSTVMHSKSATKSTPQSPTASTTAALKAVLKPLSTNAASLSTYKPRADTKIITALSPAVLATDPSPCTDNMTESPAVTPMKQKTLRPPSLSVGGAGPNSGSRPRRMSAARRGESMCTLVTVSSMSDSDDDGDEELSRRDAEEERLLRDEDMPPTVTLRSQELRDTQAAAVMPQTLSQASDSVLKPNTEQANGSSKVLSPVVSAPAERPSRKSDTPTAATTVVAPVAPVSEETLTLLPSPRAQCIEAPAIAPPPSSPLAACGGAAPVQPQVGAAPHQYDLENHEEKARKTVAAKSTLAAAAVTVTTEPTAAANTCLPDPQRSAHDSNTQPNQQQHLVAFSDARAMAVLDSYRMHGAPPLGYRDEVELAYTELSCGHSSASPSCAAPSVASGGWDGVPRSTVDWAAMVASVRGPQIAAPAAAGAKPGTPPKERHSGTAAVTAAREALRTPRGSATTTAAQWKSTAEALETAVPSPRTRRTPRVSQEDVLKRKSGGSGHRNSSATRKQSTLQQQQLPVTPQRASRKKRMPGQSGAPATASPFYSSTHDPKELTSPEKQTQDRCASGSPLKRGVAWDDATGTYITHPNQRRRQLAAAAEAAAAIPRTSSTTVRAAGASALEVPDVLHTHFSHTASAAVVVAATADAEEGGVATTTPRMQLLTRTHTATGAATPSAGTTAAAVSFGRMCSSALHLSSNSVVNPLPLAKEAKKAKTPRAASALARTASMKNSAETLPTSSTNRFLQKRTTLTPRAPVVATPRPHTAIPTAAAAGAPATACAVRNTDYVPHRSGYGAPAAEAGFQRLRSGYQAMQSHDVYREGGEVISLQRQASQYHTATSLSLETLRRIASTVPAIRRAAGEHTCEIQPTGRVHCPSVIRSPRTARMPPKGGGMPTPSQDDAVAGVSSGWMSARGPRSYRSASGYHHPHQHPFSVQSTAYRNSKGSNRMSGTPATGAPCGVFERLTSNYYAVHSSAAALHTQPAAAPSVEFTSPSERHKFVNAAHSARRRHTSAPAGGLGRRSAKGNPYAATREGWLFSDANVTATRREKHYDVEEAPAQVGSAFTRSNTSHYLGLGK</sequence>
<protein>
    <submittedName>
        <fullName evidence="2">Uncharacterized protein</fullName>
    </submittedName>
</protein>
<feature type="region of interest" description="Disordered" evidence="1">
    <location>
        <begin position="159"/>
        <end position="256"/>
    </location>
</feature>
<dbReference type="AlphaFoldDB" id="A0A0N1HYQ7"/>
<evidence type="ECO:0000313" key="3">
    <source>
        <dbReference type="Proteomes" id="UP000038009"/>
    </source>
</evidence>
<dbReference type="OMA" id="PNVRCEA"/>
<comment type="caution">
    <text evidence="2">The sequence shown here is derived from an EMBL/GenBank/DDBJ whole genome shotgun (WGS) entry which is preliminary data.</text>
</comment>
<feature type="region of interest" description="Disordered" evidence="1">
    <location>
        <begin position="79"/>
        <end position="116"/>
    </location>
</feature>
<feature type="compositionally biased region" description="Polar residues" evidence="1">
    <location>
        <begin position="546"/>
        <end position="557"/>
    </location>
</feature>
<feature type="region of interest" description="Disordered" evidence="1">
    <location>
        <begin position="513"/>
        <end position="665"/>
    </location>
</feature>
<reference evidence="2 3" key="1">
    <citation type="journal article" date="2015" name="PLoS Pathog.">
        <title>Leptomonas seymouri: Adaptations to the Dixenous Life Cycle Analyzed by Genome Sequencing, Transcriptome Profiling and Co-infection with Leishmania donovani.</title>
        <authorList>
            <person name="Kraeva N."/>
            <person name="Butenko A."/>
            <person name="Hlavacova J."/>
            <person name="Kostygov A."/>
            <person name="Myskova J."/>
            <person name="Grybchuk D."/>
            <person name="Lestinova T."/>
            <person name="Votypka J."/>
            <person name="Volf P."/>
            <person name="Opperdoes F."/>
            <person name="Flegontov P."/>
            <person name="Lukes J."/>
            <person name="Yurchenko V."/>
        </authorList>
    </citation>
    <scope>NUCLEOTIDE SEQUENCE [LARGE SCALE GENOMIC DNA]</scope>
    <source>
        <strain evidence="2 3">ATCC 30220</strain>
    </source>
</reference>
<feature type="region of interest" description="Disordered" evidence="1">
    <location>
        <begin position="1093"/>
        <end position="1117"/>
    </location>
</feature>
<feature type="compositionally biased region" description="Polar residues" evidence="1">
    <location>
        <begin position="272"/>
        <end position="292"/>
    </location>
</feature>
<dbReference type="OrthoDB" id="267558at2759"/>
<organism evidence="2 3">
    <name type="scientific">Leptomonas seymouri</name>
    <dbReference type="NCBI Taxonomy" id="5684"/>
    <lineage>
        <taxon>Eukaryota</taxon>
        <taxon>Discoba</taxon>
        <taxon>Euglenozoa</taxon>
        <taxon>Kinetoplastea</taxon>
        <taxon>Metakinetoplastina</taxon>
        <taxon>Trypanosomatida</taxon>
        <taxon>Trypanosomatidae</taxon>
        <taxon>Leishmaniinae</taxon>
        <taxon>Leptomonas</taxon>
    </lineage>
</organism>
<accession>A0A0N1HYQ7</accession>
<evidence type="ECO:0000256" key="1">
    <source>
        <dbReference type="SAM" id="MobiDB-lite"/>
    </source>
</evidence>
<feature type="compositionally biased region" description="Basic and acidic residues" evidence="1">
    <location>
        <begin position="640"/>
        <end position="653"/>
    </location>
</feature>
<evidence type="ECO:0000313" key="2">
    <source>
        <dbReference type="EMBL" id="KPI86845.1"/>
    </source>
</evidence>
<dbReference type="Proteomes" id="UP000038009">
    <property type="component" value="Unassembled WGS sequence"/>
</dbReference>
<proteinExistence type="predicted"/>
<keyword evidence="3" id="KW-1185">Reference proteome</keyword>
<feature type="compositionally biased region" description="Polar residues" evidence="1">
    <location>
        <begin position="79"/>
        <end position="102"/>
    </location>
</feature>
<dbReference type="VEuPathDB" id="TriTrypDB:Lsey_0113_0060"/>
<feature type="compositionally biased region" description="Polar residues" evidence="1">
    <location>
        <begin position="161"/>
        <end position="171"/>
    </location>
</feature>
<feature type="region of interest" description="Disordered" evidence="1">
    <location>
        <begin position="272"/>
        <end position="313"/>
    </location>
</feature>
<dbReference type="EMBL" id="LJSK01000113">
    <property type="protein sequence ID" value="KPI86845.1"/>
    <property type="molecule type" value="Genomic_DNA"/>
</dbReference>
<gene>
    <name evidence="2" type="ORF">ABL78_4081</name>
</gene>
<feature type="compositionally biased region" description="Low complexity" evidence="1">
    <location>
        <begin position="601"/>
        <end position="614"/>
    </location>
</feature>
<name>A0A0N1HYQ7_LEPSE</name>
<feature type="compositionally biased region" description="Low complexity" evidence="1">
    <location>
        <begin position="103"/>
        <end position="116"/>
    </location>
</feature>
<feature type="region of interest" description="Disordered" evidence="1">
    <location>
        <begin position="977"/>
        <end position="999"/>
    </location>
</feature>
<feature type="compositionally biased region" description="Basic and acidic residues" evidence="1">
    <location>
        <begin position="230"/>
        <end position="246"/>
    </location>
</feature>